<comment type="subcellular location">
    <subcellularLocation>
        <location evidence="1 6">Periplasm</location>
    </subcellularLocation>
</comment>
<evidence type="ECO:0000256" key="7">
    <source>
        <dbReference type="SAM" id="Phobius"/>
    </source>
</evidence>
<dbReference type="SUPFAM" id="SSF49584">
    <property type="entry name" value="Periplasmic chaperone C-domain"/>
    <property type="match status" value="1"/>
</dbReference>
<gene>
    <name evidence="10" type="ORF">AMR76_01430</name>
</gene>
<evidence type="ECO:0000259" key="8">
    <source>
        <dbReference type="Pfam" id="PF00345"/>
    </source>
</evidence>
<dbReference type="PANTHER" id="PTHR30251">
    <property type="entry name" value="PILUS ASSEMBLY CHAPERONE"/>
    <property type="match status" value="1"/>
</dbReference>
<dbReference type="InterPro" id="IPR013783">
    <property type="entry name" value="Ig-like_fold"/>
</dbReference>
<dbReference type="PROSITE" id="PS00635">
    <property type="entry name" value="PILI_CHAPERONE"/>
    <property type="match status" value="1"/>
</dbReference>
<reference evidence="10 11" key="1">
    <citation type="submission" date="2015-08" db="EMBL/GenBank/DDBJ databases">
        <title>Antibacterial properties of a collection of Vibrionaceae strains.</title>
        <authorList>
            <person name="Giubergia S."/>
        </authorList>
    </citation>
    <scope>NUCLEOTIDE SEQUENCE [LARGE SCALE GENOMIC DNA]</scope>
    <source>
        <strain evidence="10 11">S0821</strain>
    </source>
</reference>
<comment type="similarity">
    <text evidence="2 6">Belongs to the periplasmic pilus chaperone family.</text>
</comment>
<dbReference type="Proteomes" id="UP000051221">
    <property type="component" value="Unassembled WGS sequence"/>
</dbReference>
<feature type="domain" description="Pili assembly chaperone N-terminal" evidence="8">
    <location>
        <begin position="40"/>
        <end position="161"/>
    </location>
</feature>
<dbReference type="InterPro" id="IPR050643">
    <property type="entry name" value="Periplasmic_pilus_chap"/>
</dbReference>
<keyword evidence="7" id="KW-0812">Transmembrane</keyword>
<dbReference type="InterPro" id="IPR001829">
    <property type="entry name" value="Pili_assmbl_chaperone_bac"/>
</dbReference>
<keyword evidence="11" id="KW-1185">Reference proteome</keyword>
<dbReference type="GO" id="GO:0030288">
    <property type="term" value="C:outer membrane-bounded periplasmic space"/>
    <property type="evidence" value="ECO:0007669"/>
    <property type="project" value="InterPro"/>
</dbReference>
<evidence type="ECO:0000256" key="4">
    <source>
        <dbReference type="ARBA" id="ARBA00022764"/>
    </source>
</evidence>
<organism evidence="10 11">
    <name type="scientific">Vibrio furnissii</name>
    <dbReference type="NCBI Taxonomy" id="29494"/>
    <lineage>
        <taxon>Bacteria</taxon>
        <taxon>Pseudomonadati</taxon>
        <taxon>Pseudomonadota</taxon>
        <taxon>Gammaproteobacteria</taxon>
        <taxon>Vibrionales</taxon>
        <taxon>Vibrionaceae</taxon>
        <taxon>Vibrio</taxon>
    </lineage>
</organism>
<dbReference type="InterPro" id="IPR036316">
    <property type="entry name" value="Pili_assmbl_chap_C_dom_sf"/>
</dbReference>
<dbReference type="PRINTS" id="PR00969">
    <property type="entry name" value="CHAPERONPILI"/>
</dbReference>
<comment type="caution">
    <text evidence="10">The sequence shown here is derived from an EMBL/GenBank/DDBJ whole genome shotgun (WGS) entry which is preliminary data.</text>
</comment>
<dbReference type="InterPro" id="IPR008962">
    <property type="entry name" value="PapD-like_sf"/>
</dbReference>
<keyword evidence="3" id="KW-0732">Signal</keyword>
<dbReference type="InterPro" id="IPR016147">
    <property type="entry name" value="Pili_assmbl_chaperone_N"/>
</dbReference>
<keyword evidence="5 6" id="KW-0143">Chaperone</keyword>
<evidence type="ECO:0000256" key="2">
    <source>
        <dbReference type="ARBA" id="ARBA00007399"/>
    </source>
</evidence>
<keyword evidence="4" id="KW-0574">Periplasm</keyword>
<dbReference type="Pfam" id="PF00345">
    <property type="entry name" value="PapD_N"/>
    <property type="match status" value="1"/>
</dbReference>
<evidence type="ECO:0000256" key="3">
    <source>
        <dbReference type="ARBA" id="ARBA00022729"/>
    </source>
</evidence>
<keyword evidence="7" id="KW-0472">Membrane</keyword>
<feature type="domain" description="Pili assembly chaperone C-terminal" evidence="9">
    <location>
        <begin position="187"/>
        <end position="249"/>
    </location>
</feature>
<evidence type="ECO:0000313" key="10">
    <source>
        <dbReference type="EMBL" id="KQH87977.1"/>
    </source>
</evidence>
<dbReference type="EMBL" id="LKHS01000001">
    <property type="protein sequence ID" value="KQH87977.1"/>
    <property type="molecule type" value="Genomic_DNA"/>
</dbReference>
<feature type="transmembrane region" description="Helical" evidence="7">
    <location>
        <begin position="20"/>
        <end position="42"/>
    </location>
</feature>
<dbReference type="GO" id="GO:0071555">
    <property type="term" value="P:cell wall organization"/>
    <property type="evidence" value="ECO:0007669"/>
    <property type="project" value="InterPro"/>
</dbReference>
<dbReference type="FunCoup" id="A0A0Q2MJD2">
    <property type="interactions" value="22"/>
</dbReference>
<accession>A0A0Q2MJD2</accession>
<protein>
    <submittedName>
        <fullName evidence="10">Fimbrial chaperone protein</fullName>
    </submittedName>
</protein>
<evidence type="ECO:0000313" key="11">
    <source>
        <dbReference type="Proteomes" id="UP000051221"/>
    </source>
</evidence>
<dbReference type="AlphaFoldDB" id="A0A0Q2MJD2"/>
<evidence type="ECO:0000256" key="6">
    <source>
        <dbReference type="RuleBase" id="RU003918"/>
    </source>
</evidence>
<evidence type="ECO:0000259" key="9">
    <source>
        <dbReference type="Pfam" id="PF02753"/>
    </source>
</evidence>
<sequence length="257" mass="29624">MAECIYLRQIILIVRGYMYLAHRIGLIILLVFSFNSVASVVMTNTRVIYYESQSDNGMQFSNKDNFPYLVQVWVDEGNPSSTIQTQSDKFSVVPPIFRIEANSGQRIRVFNTNKALPKDRESVFYLNMVQIPPTSKAAEKENKMLIVLKNRVKLFYRPTDLQDSVEEIDRNLSFSVSNTNGWQVVAQNNSSYHVTINHIVLKSGDKTWPIENSMLTPKSMLHWTLNDFDPSLTNYEVDFYLINDFGAHVKKSYSIKL</sequence>
<evidence type="ECO:0000256" key="1">
    <source>
        <dbReference type="ARBA" id="ARBA00004418"/>
    </source>
</evidence>
<evidence type="ECO:0000256" key="5">
    <source>
        <dbReference type="ARBA" id="ARBA00023186"/>
    </source>
</evidence>
<name>A0A0Q2MJD2_VIBFU</name>
<dbReference type="SUPFAM" id="SSF49354">
    <property type="entry name" value="PapD-like"/>
    <property type="match status" value="1"/>
</dbReference>
<dbReference type="Gene3D" id="2.60.40.10">
    <property type="entry name" value="Immunoglobulins"/>
    <property type="match status" value="2"/>
</dbReference>
<dbReference type="InterPro" id="IPR018046">
    <property type="entry name" value="Pili_assmbl_chaperone_CS"/>
</dbReference>
<dbReference type="PANTHER" id="PTHR30251:SF25">
    <property type="entry name" value="FIMBRIAE CHAPARONE"/>
    <property type="match status" value="1"/>
</dbReference>
<dbReference type="InterPro" id="IPR016148">
    <property type="entry name" value="Pili_assmbl_chaperone_C"/>
</dbReference>
<keyword evidence="7" id="KW-1133">Transmembrane helix</keyword>
<dbReference type="InParanoid" id="A0A0Q2MJD2"/>
<proteinExistence type="inferred from homology"/>
<dbReference type="Pfam" id="PF02753">
    <property type="entry name" value="PapD_C"/>
    <property type="match status" value="1"/>
</dbReference>